<dbReference type="PANTHER" id="PTHR43667:SF1">
    <property type="entry name" value="CYCLOPROPANE-FATTY-ACYL-PHOSPHOLIPID SYNTHASE"/>
    <property type="match status" value="1"/>
</dbReference>
<dbReference type="Proteomes" id="UP001267878">
    <property type="component" value="Unassembled WGS sequence"/>
</dbReference>
<dbReference type="EC" id="2.1.1.79" evidence="6"/>
<dbReference type="InterPro" id="IPR029063">
    <property type="entry name" value="SAM-dependent_MTases_sf"/>
</dbReference>
<dbReference type="EMBL" id="JAVDVW010000001">
    <property type="protein sequence ID" value="MDR7098340.1"/>
    <property type="molecule type" value="Genomic_DNA"/>
</dbReference>
<dbReference type="NCBIfam" id="NF008686">
    <property type="entry name" value="PRK11705.1"/>
    <property type="match status" value="1"/>
</dbReference>
<evidence type="ECO:0000256" key="1">
    <source>
        <dbReference type="ARBA" id="ARBA00010815"/>
    </source>
</evidence>
<dbReference type="InterPro" id="IPR003333">
    <property type="entry name" value="CMAS"/>
</dbReference>
<evidence type="ECO:0000313" key="7">
    <source>
        <dbReference type="Proteomes" id="UP001267878"/>
    </source>
</evidence>
<name>A0ABU1VLZ3_9GAMM</name>
<dbReference type="CDD" id="cd02440">
    <property type="entry name" value="AdoMet_MTases"/>
    <property type="match status" value="1"/>
</dbReference>
<accession>A0ABU1VLZ3</accession>
<dbReference type="GO" id="GO:0032259">
    <property type="term" value="P:methylation"/>
    <property type="evidence" value="ECO:0007669"/>
    <property type="project" value="UniProtKB-KW"/>
</dbReference>
<comment type="caution">
    <text evidence="6">The sequence shown here is derived from an EMBL/GenBank/DDBJ whole genome shotgun (WGS) entry which is preliminary data.</text>
</comment>
<dbReference type="Gene3D" id="3.40.50.150">
    <property type="entry name" value="Vaccinia Virus protein VP39"/>
    <property type="match status" value="1"/>
</dbReference>
<comment type="similarity">
    <text evidence="1">Belongs to the CFA/CMAS family.</text>
</comment>
<keyword evidence="2 6" id="KW-0489">Methyltransferase</keyword>
<keyword evidence="5" id="KW-0443">Lipid metabolism</keyword>
<proteinExistence type="inferred from homology"/>
<gene>
    <name evidence="6" type="ORF">J2X04_000687</name>
</gene>
<dbReference type="PANTHER" id="PTHR43667">
    <property type="entry name" value="CYCLOPROPANE-FATTY-ACYL-PHOSPHOLIPID SYNTHASE"/>
    <property type="match status" value="1"/>
</dbReference>
<sequence>MSATQPTHLAAMRPQPFRRRLERLLAPADVRIDGDRDWDLQMHDPRLPTRLLAQGSLGLGESYMDSWWDARSLDGLLYHLLDARIDERVRGIADVLDAIRAQVQNLQSRSRSFLIGERHYDLGNDLYAAMLGARLVYSCGYWRQARSLDEAQEAKLDLVCRKLGMQPGMHVLDIGCGWGEALKFAAQRYGVSGVGVTVSREQAEFARRLCAGLPIEIRVQDYRELDDKFDRIFSIGMFEHVGVKNYRRYFDVARACLADDGLFLLHSIGNNVSQYRTDPWIARYIFPNSMLPSAAQIAQAVEDLFVIEDWHGFGPDYDRTLQAWRDNIEAAWESLPAYDERFRRMWRFYLAGSMASFRARRIQLWQLVLSPHGVRGGYDAPR</sequence>
<evidence type="ECO:0000256" key="4">
    <source>
        <dbReference type="ARBA" id="ARBA00022691"/>
    </source>
</evidence>
<dbReference type="PIRSF" id="PIRSF003085">
    <property type="entry name" value="CMAS"/>
    <property type="match status" value="1"/>
</dbReference>
<dbReference type="SUPFAM" id="SSF53335">
    <property type="entry name" value="S-adenosyl-L-methionine-dependent methyltransferases"/>
    <property type="match status" value="1"/>
</dbReference>
<keyword evidence="3 6" id="KW-0808">Transferase</keyword>
<organism evidence="6 7">
    <name type="scientific">Agrilutibacter niabensis</name>
    <dbReference type="NCBI Taxonomy" id="380628"/>
    <lineage>
        <taxon>Bacteria</taxon>
        <taxon>Pseudomonadati</taxon>
        <taxon>Pseudomonadota</taxon>
        <taxon>Gammaproteobacteria</taxon>
        <taxon>Lysobacterales</taxon>
        <taxon>Lysobacteraceae</taxon>
        <taxon>Agrilutibacter</taxon>
    </lineage>
</organism>
<evidence type="ECO:0000313" key="6">
    <source>
        <dbReference type="EMBL" id="MDR7098340.1"/>
    </source>
</evidence>
<protein>
    <submittedName>
        <fullName evidence="6">Cyclopropane-fatty-acyl-phospholipid synthase</fullName>
        <ecNumber evidence="6">2.1.1.79</ecNumber>
    </submittedName>
</protein>
<evidence type="ECO:0000256" key="3">
    <source>
        <dbReference type="ARBA" id="ARBA00022679"/>
    </source>
</evidence>
<keyword evidence="4" id="KW-0949">S-adenosyl-L-methionine</keyword>
<dbReference type="GO" id="GO:0008825">
    <property type="term" value="F:cyclopropane-fatty-acyl-phospholipid synthase activity"/>
    <property type="evidence" value="ECO:0007669"/>
    <property type="project" value="UniProtKB-EC"/>
</dbReference>
<keyword evidence="7" id="KW-1185">Reference proteome</keyword>
<evidence type="ECO:0000256" key="2">
    <source>
        <dbReference type="ARBA" id="ARBA00022603"/>
    </source>
</evidence>
<dbReference type="Pfam" id="PF02353">
    <property type="entry name" value="CMAS"/>
    <property type="match status" value="1"/>
</dbReference>
<reference evidence="6 7" key="1">
    <citation type="submission" date="2023-07" db="EMBL/GenBank/DDBJ databases">
        <title>Sorghum-associated microbial communities from plants grown in Nebraska, USA.</title>
        <authorList>
            <person name="Schachtman D."/>
        </authorList>
    </citation>
    <scope>NUCLEOTIDE SEQUENCE [LARGE SCALE GENOMIC DNA]</scope>
    <source>
        <strain evidence="6 7">BE187</strain>
    </source>
</reference>
<dbReference type="InterPro" id="IPR050723">
    <property type="entry name" value="CFA/CMAS"/>
</dbReference>
<evidence type="ECO:0000256" key="5">
    <source>
        <dbReference type="ARBA" id="ARBA00023098"/>
    </source>
</evidence>